<comment type="subcellular location">
    <subcellularLocation>
        <location evidence="3">Cytoplasm</location>
    </subcellularLocation>
</comment>
<evidence type="ECO:0000256" key="2">
    <source>
        <dbReference type="ARBA" id="ARBA00048267"/>
    </source>
</evidence>
<reference evidence="8 9" key="1">
    <citation type="submission" date="2019-07" db="EMBL/GenBank/DDBJ databases">
        <authorList>
            <person name="Park Y.J."/>
            <person name="Jeong S.E."/>
            <person name="Jung H.S."/>
        </authorList>
    </citation>
    <scope>NUCLEOTIDE SEQUENCE [LARGE SCALE GENOMIC DNA]</scope>
    <source>
        <strain evidence="9">P16(2019)</strain>
    </source>
</reference>
<dbReference type="Pfam" id="PF00072">
    <property type="entry name" value="Response_reg"/>
    <property type="match status" value="1"/>
</dbReference>
<dbReference type="NCBIfam" id="NF001965">
    <property type="entry name" value="PRK00742.1"/>
    <property type="match status" value="1"/>
</dbReference>
<sequence length="348" mass="37582">MKQIRVLIVDDSAFMRKVMTDILQKDPSIEVIGIARNGMDAVKKNQLLQPDVITLDVEMPLLDGLGALKIIMEERPCPVVMVSSLTKAGAHTTMLAMEQGAVDFVAKTNGPISLDLETIAEELREKVKLAAGATVMLPAEPAKKVSLPTFIKSVEMPLSRKLVAIGVSTGGPKALKEVLQELPANFPSPIVIVQHMPKGFTKSLADRLDTLSAISVKEAEDNEVIKKGTAYIAPGGKHLNVVDQNGEWVCKLGEEDPVNGHRPSVNVLLESIATLHSVSLLAVIMTGMGSDGSKGLERLKEKKVSFKAIAQSEESCVVFGMPKMAIRTNYVNEVVHLKDIASRILSSY</sequence>
<dbReference type="Pfam" id="PF01339">
    <property type="entry name" value="CheB_methylest"/>
    <property type="match status" value="1"/>
</dbReference>
<feature type="active site" evidence="3 4">
    <location>
        <position position="195"/>
    </location>
</feature>
<accession>A0A553ZYA3</accession>
<dbReference type="GO" id="GO:0006935">
    <property type="term" value="P:chemotaxis"/>
    <property type="evidence" value="ECO:0007669"/>
    <property type="project" value="UniProtKB-UniRule"/>
</dbReference>
<dbReference type="GO" id="GO:0000156">
    <property type="term" value="F:phosphorelay response regulator activity"/>
    <property type="evidence" value="ECO:0007669"/>
    <property type="project" value="InterPro"/>
</dbReference>
<gene>
    <name evidence="3" type="primary">cheB</name>
    <name evidence="8" type="ORF">FN960_11530</name>
</gene>
<dbReference type="Gene3D" id="3.40.50.180">
    <property type="entry name" value="Methylesterase CheB, C-terminal domain"/>
    <property type="match status" value="1"/>
</dbReference>
<evidence type="ECO:0000259" key="7">
    <source>
        <dbReference type="PROSITE" id="PS50122"/>
    </source>
</evidence>
<dbReference type="InterPro" id="IPR000673">
    <property type="entry name" value="Sig_transdc_resp-reg_Me-estase"/>
</dbReference>
<keyword evidence="3 5" id="KW-0597">Phosphoprotein</keyword>
<feature type="domain" description="CheB-type methylesterase" evidence="7">
    <location>
        <begin position="157"/>
        <end position="348"/>
    </location>
</feature>
<name>A0A553ZYA3_9BACI</name>
<evidence type="ECO:0000256" key="1">
    <source>
        <dbReference type="ARBA" id="ARBA00022801"/>
    </source>
</evidence>
<organism evidence="8 9">
    <name type="scientific">Alkalicoccobacillus porphyridii</name>
    <dbReference type="NCBI Taxonomy" id="2597270"/>
    <lineage>
        <taxon>Bacteria</taxon>
        <taxon>Bacillati</taxon>
        <taxon>Bacillota</taxon>
        <taxon>Bacilli</taxon>
        <taxon>Bacillales</taxon>
        <taxon>Bacillaceae</taxon>
        <taxon>Alkalicoccobacillus</taxon>
    </lineage>
</organism>
<dbReference type="InterPro" id="IPR001789">
    <property type="entry name" value="Sig_transdc_resp-reg_receiver"/>
</dbReference>
<dbReference type="PANTHER" id="PTHR42872:SF3">
    <property type="entry name" value="PROTEIN-GLUTAMATE METHYLESTERASE_PROTEIN-GLUTAMINE GLUTAMINASE 1"/>
    <property type="match status" value="1"/>
</dbReference>
<dbReference type="PROSITE" id="PS50110">
    <property type="entry name" value="RESPONSE_REGULATORY"/>
    <property type="match status" value="1"/>
</dbReference>
<evidence type="ECO:0000313" key="9">
    <source>
        <dbReference type="Proteomes" id="UP000318521"/>
    </source>
</evidence>
<evidence type="ECO:0000256" key="5">
    <source>
        <dbReference type="PROSITE-ProRule" id="PRU00169"/>
    </source>
</evidence>
<comment type="similarity">
    <text evidence="3">Belongs to the CheB family.</text>
</comment>
<dbReference type="GO" id="GO:0005737">
    <property type="term" value="C:cytoplasm"/>
    <property type="evidence" value="ECO:0007669"/>
    <property type="project" value="UniProtKB-SubCell"/>
</dbReference>
<dbReference type="SUPFAM" id="SSF52738">
    <property type="entry name" value="Methylesterase CheB, C-terminal domain"/>
    <property type="match status" value="1"/>
</dbReference>
<comment type="domain">
    <text evidence="3">Contains a C-terminal catalytic domain, and an N-terminal region which modulates catalytic activity.</text>
</comment>
<dbReference type="InterPro" id="IPR035909">
    <property type="entry name" value="CheB_C"/>
</dbReference>
<dbReference type="RefSeq" id="WP_143848875.1">
    <property type="nucleotide sequence ID" value="NZ_VLXZ01000006.1"/>
</dbReference>
<dbReference type="CDD" id="cd16432">
    <property type="entry name" value="CheB_Rec"/>
    <property type="match status" value="1"/>
</dbReference>
<proteinExistence type="inferred from homology"/>
<dbReference type="Gene3D" id="3.40.50.2300">
    <property type="match status" value="1"/>
</dbReference>
<evidence type="ECO:0000259" key="6">
    <source>
        <dbReference type="PROSITE" id="PS50110"/>
    </source>
</evidence>
<dbReference type="PANTHER" id="PTHR42872">
    <property type="entry name" value="PROTEIN-GLUTAMATE METHYLESTERASE/PROTEIN-GLUTAMINE GLUTAMINASE"/>
    <property type="match status" value="1"/>
</dbReference>
<dbReference type="HAMAP" id="MF_00099">
    <property type="entry name" value="CheB_chemtxs"/>
    <property type="match status" value="1"/>
</dbReference>
<dbReference type="NCBIfam" id="NF009206">
    <property type="entry name" value="PRK12555.1"/>
    <property type="match status" value="1"/>
</dbReference>
<comment type="caution">
    <text evidence="8">The sequence shown here is derived from an EMBL/GenBank/DDBJ whole genome shotgun (WGS) entry which is preliminary data.</text>
</comment>
<protein>
    <recommendedName>
        <fullName evidence="3">Protein-glutamate methylesterase/protein-glutamine glutaminase</fullName>
        <ecNumber evidence="3">3.1.1.61</ecNumber>
        <ecNumber evidence="3">3.5.1.44</ecNumber>
    </recommendedName>
</protein>
<comment type="PTM">
    <text evidence="3">Phosphorylated by CheA. Phosphorylation of the N-terminal regulatory domain activates the methylesterase activity.</text>
</comment>
<dbReference type="SMART" id="SM00448">
    <property type="entry name" value="REC"/>
    <property type="match status" value="1"/>
</dbReference>
<keyword evidence="9" id="KW-1185">Reference proteome</keyword>
<dbReference type="SUPFAM" id="SSF52172">
    <property type="entry name" value="CheY-like"/>
    <property type="match status" value="1"/>
</dbReference>
<evidence type="ECO:0000313" key="8">
    <source>
        <dbReference type="EMBL" id="TSB46428.1"/>
    </source>
</evidence>
<feature type="modified residue" description="4-aspartylphosphate" evidence="3 5">
    <location>
        <position position="56"/>
    </location>
</feature>
<evidence type="ECO:0000256" key="3">
    <source>
        <dbReference type="HAMAP-Rule" id="MF_00099"/>
    </source>
</evidence>
<dbReference type="OrthoDB" id="9793421at2"/>
<comment type="function">
    <text evidence="3">Involved in chemotaxis. Part of a chemotaxis signal transduction system that modulates chemotaxis in response to various stimuli. Catalyzes the demethylation of specific methylglutamate residues introduced into the chemoreceptors (methyl-accepting chemotaxis proteins or MCP) by CheR. Also mediates the irreversible deamidation of specific glutamine residues to glutamic acid.</text>
</comment>
<dbReference type="AlphaFoldDB" id="A0A553ZYA3"/>
<dbReference type="GO" id="GO:0008984">
    <property type="term" value="F:protein-glutamate methylesterase activity"/>
    <property type="evidence" value="ECO:0007669"/>
    <property type="project" value="UniProtKB-UniRule"/>
</dbReference>
<dbReference type="PROSITE" id="PS50122">
    <property type="entry name" value="CHEB"/>
    <property type="match status" value="1"/>
</dbReference>
<feature type="domain" description="Response regulatory" evidence="6">
    <location>
        <begin position="5"/>
        <end position="122"/>
    </location>
</feature>
<dbReference type="Proteomes" id="UP000318521">
    <property type="component" value="Unassembled WGS sequence"/>
</dbReference>
<evidence type="ECO:0000256" key="4">
    <source>
        <dbReference type="PROSITE-ProRule" id="PRU00050"/>
    </source>
</evidence>
<comment type="catalytic activity">
    <reaction evidence="3">
        <text>L-glutaminyl-[protein] + H2O = L-glutamyl-[protein] + NH4(+)</text>
        <dbReference type="Rhea" id="RHEA:16441"/>
        <dbReference type="Rhea" id="RHEA-COMP:10207"/>
        <dbReference type="Rhea" id="RHEA-COMP:10208"/>
        <dbReference type="ChEBI" id="CHEBI:15377"/>
        <dbReference type="ChEBI" id="CHEBI:28938"/>
        <dbReference type="ChEBI" id="CHEBI:29973"/>
        <dbReference type="ChEBI" id="CHEBI:30011"/>
        <dbReference type="EC" id="3.5.1.44"/>
    </reaction>
</comment>
<comment type="catalytic activity">
    <reaction evidence="2 3">
        <text>[protein]-L-glutamate 5-O-methyl ester + H2O = L-glutamyl-[protein] + methanol + H(+)</text>
        <dbReference type="Rhea" id="RHEA:23236"/>
        <dbReference type="Rhea" id="RHEA-COMP:10208"/>
        <dbReference type="Rhea" id="RHEA-COMP:10311"/>
        <dbReference type="ChEBI" id="CHEBI:15377"/>
        <dbReference type="ChEBI" id="CHEBI:15378"/>
        <dbReference type="ChEBI" id="CHEBI:17790"/>
        <dbReference type="ChEBI" id="CHEBI:29973"/>
        <dbReference type="ChEBI" id="CHEBI:82795"/>
        <dbReference type="EC" id="3.1.1.61"/>
    </reaction>
</comment>
<dbReference type="InterPro" id="IPR008248">
    <property type="entry name" value="CheB-like"/>
</dbReference>
<keyword evidence="3" id="KW-0963">Cytoplasm</keyword>
<dbReference type="PIRSF" id="PIRSF000876">
    <property type="entry name" value="RR_chemtxs_CheB"/>
    <property type="match status" value="1"/>
</dbReference>
<keyword evidence="1 3" id="KW-0378">Hydrolase</keyword>
<dbReference type="CDD" id="cd17541">
    <property type="entry name" value="REC_CheB-like"/>
    <property type="match status" value="1"/>
</dbReference>
<dbReference type="GO" id="GO:0050568">
    <property type="term" value="F:protein-glutamine glutaminase activity"/>
    <property type="evidence" value="ECO:0007669"/>
    <property type="project" value="UniProtKB-UniRule"/>
</dbReference>
<feature type="active site" evidence="3 4">
    <location>
        <position position="291"/>
    </location>
</feature>
<dbReference type="EMBL" id="VLXZ01000006">
    <property type="protein sequence ID" value="TSB46428.1"/>
    <property type="molecule type" value="Genomic_DNA"/>
</dbReference>
<dbReference type="InterPro" id="IPR011006">
    <property type="entry name" value="CheY-like_superfamily"/>
</dbReference>
<dbReference type="EC" id="3.1.1.61" evidence="3"/>
<dbReference type="EC" id="3.5.1.44" evidence="3"/>
<feature type="active site" evidence="3 4">
    <location>
        <position position="168"/>
    </location>
</feature>
<keyword evidence="3 4" id="KW-0145">Chemotaxis</keyword>